<reference evidence="7 8" key="1">
    <citation type="submission" date="2016-10" db="EMBL/GenBank/DDBJ databases">
        <authorList>
            <person name="Varghese N."/>
            <person name="Submissions S."/>
        </authorList>
    </citation>
    <scope>NUCLEOTIDE SEQUENCE [LARGE SCALE GENOMIC DNA]</scope>
    <source>
        <strain evidence="7 8">DSM 9169</strain>
    </source>
</reference>
<keyword evidence="2 3" id="KW-0067">ATP-binding</keyword>
<dbReference type="InterPro" id="IPR002543">
    <property type="entry name" value="FtsK_dom"/>
</dbReference>
<dbReference type="Proteomes" id="UP000198976">
    <property type="component" value="Chromosome I"/>
</dbReference>
<feature type="region of interest" description="Disordered" evidence="4">
    <location>
        <begin position="1038"/>
        <end position="1072"/>
    </location>
</feature>
<accession>A0ABY0V5Y9</accession>
<feature type="transmembrane region" description="Helical" evidence="5">
    <location>
        <begin position="192"/>
        <end position="209"/>
    </location>
</feature>
<keyword evidence="5" id="KW-0472">Membrane</keyword>
<evidence type="ECO:0000256" key="3">
    <source>
        <dbReference type="PROSITE-ProRule" id="PRU00289"/>
    </source>
</evidence>
<feature type="region of interest" description="Disordered" evidence="4">
    <location>
        <begin position="269"/>
        <end position="291"/>
    </location>
</feature>
<keyword evidence="5" id="KW-1133">Transmembrane helix</keyword>
<evidence type="ECO:0000259" key="6">
    <source>
        <dbReference type="PROSITE" id="PS50901"/>
    </source>
</evidence>
<dbReference type="Pfam" id="PF01580">
    <property type="entry name" value="FtsK_SpoIIIE"/>
    <property type="match status" value="1"/>
</dbReference>
<feature type="binding site" evidence="3">
    <location>
        <begin position="517"/>
        <end position="524"/>
    </location>
    <ligand>
        <name>ATP</name>
        <dbReference type="ChEBI" id="CHEBI:30616"/>
    </ligand>
</feature>
<gene>
    <name evidence="7" type="ORF">SAMN04489714_0519</name>
</gene>
<dbReference type="SUPFAM" id="SSF49879">
    <property type="entry name" value="SMAD/FHA domain"/>
    <property type="match status" value="1"/>
</dbReference>
<organism evidence="7 8">
    <name type="scientific">Schaalia radingae</name>
    <dbReference type="NCBI Taxonomy" id="131110"/>
    <lineage>
        <taxon>Bacteria</taxon>
        <taxon>Bacillati</taxon>
        <taxon>Actinomycetota</taxon>
        <taxon>Actinomycetes</taxon>
        <taxon>Actinomycetales</taxon>
        <taxon>Actinomycetaceae</taxon>
        <taxon>Schaalia</taxon>
    </lineage>
</organism>
<dbReference type="RefSeq" id="WP_092648326.1">
    <property type="nucleotide sequence ID" value="NZ_LT629792.1"/>
</dbReference>
<dbReference type="PANTHER" id="PTHR22683">
    <property type="entry name" value="SPORULATION PROTEIN RELATED"/>
    <property type="match status" value="1"/>
</dbReference>
<keyword evidence="1 3" id="KW-0547">Nucleotide-binding</keyword>
<evidence type="ECO:0000313" key="7">
    <source>
        <dbReference type="EMBL" id="SDT88228.1"/>
    </source>
</evidence>
<feature type="transmembrane region" description="Helical" evidence="5">
    <location>
        <begin position="221"/>
        <end position="242"/>
    </location>
</feature>
<evidence type="ECO:0000313" key="8">
    <source>
        <dbReference type="Proteomes" id="UP000198976"/>
    </source>
</evidence>
<feature type="compositionally biased region" description="Basic and acidic residues" evidence="4">
    <location>
        <begin position="1050"/>
        <end position="1063"/>
    </location>
</feature>
<evidence type="ECO:0000256" key="1">
    <source>
        <dbReference type="ARBA" id="ARBA00022741"/>
    </source>
</evidence>
<dbReference type="InterPro" id="IPR008984">
    <property type="entry name" value="SMAD_FHA_dom_sf"/>
</dbReference>
<evidence type="ECO:0000256" key="5">
    <source>
        <dbReference type="SAM" id="Phobius"/>
    </source>
</evidence>
<name>A0ABY0V5Y9_9ACTO</name>
<dbReference type="CDD" id="cd01127">
    <property type="entry name" value="TrwB_TraG_TraD_VirD4"/>
    <property type="match status" value="1"/>
</dbReference>
<dbReference type="InterPro" id="IPR050206">
    <property type="entry name" value="FtsK/SpoIIIE/SftA"/>
</dbReference>
<dbReference type="Gene3D" id="3.40.50.300">
    <property type="entry name" value="P-loop containing nucleotide triphosphate hydrolases"/>
    <property type="match status" value="1"/>
</dbReference>
<dbReference type="SUPFAM" id="SSF52540">
    <property type="entry name" value="P-loop containing nucleoside triphosphate hydrolases"/>
    <property type="match status" value="1"/>
</dbReference>
<keyword evidence="5" id="KW-0812">Transmembrane</keyword>
<proteinExistence type="predicted"/>
<dbReference type="PROSITE" id="PS50901">
    <property type="entry name" value="FTSK"/>
    <property type="match status" value="1"/>
</dbReference>
<dbReference type="PANTHER" id="PTHR22683:SF1">
    <property type="entry name" value="TYPE VII SECRETION SYSTEM PROTEIN ESSC"/>
    <property type="match status" value="1"/>
</dbReference>
<dbReference type="CDD" id="cd00060">
    <property type="entry name" value="FHA"/>
    <property type="match status" value="1"/>
</dbReference>
<feature type="domain" description="FtsK" evidence="6">
    <location>
        <begin position="499"/>
        <end position="691"/>
    </location>
</feature>
<sequence length="1210" mass="130835">MTTLTLPMLREREDAPARAAKFTRAEIAPAGEDDTAAAAHPLKTAFHLACVSGPDVGLVVPIEACTLIGRADGHGLTSQHLSRTHAFLEEHGAVARSLTRRVRSDHVPRWPWLRRERAQLSITDCDSTNGTRVARRLPLVGMLPRRFSRQVGTRALPLSVGHRIFAGGNEFEVRARPLNSSWPQPDPVRNRFVRWGIIPMMLFIPMMVWRLSMWGGAARGWLVGALGVAVALVAGIFALRLLRSRRFWRHYDAASLAVALSALPRGDSHSSSAPLSSPDKHSGSGDRTLPDALPVWPGMPGKSPALELNLSEIYGSSPAPVFLVSGPRRAPMRRGHSRRTGERAQVRVVGFIGEHAVSGAYWWAAQIAARLGGARIINPDSHARRIGSPAIDIHIVRGSACVACADRGVSELRRAGDGRRVVHIGVGAGYADLPEWCDHIIRPNHVLVTDRWWDTCTESADEGTHNSVPDSVTWEDLAQWEPDESHSQCLRVPIGHDGHRLVSIDLVSDGPHALLAGTTGSGKSEALTTWLAQMCERFSPRQVQLVLIDYKGGATFTPLTRLPHTRQVLTDLEPDATSRAIRGLSSLLRERERDLARLGFPDIRRWHEAHCRGAAPEPPARIIIAIDEFRVLADSHPDTLDALVRLAAQGRSLGLHLIAATQRPSGAITPAMRSNIDIRIALRCATEADSLDAIGTPAAASLPRHPGRALINGGTHIQFAYCGDIERVVRRVRDRWGRENDCPPLWAPELPSPLSWHEVDATYLSQVAVRGCSGEADRRIAIGVADGIDIGRHYSVLFEDGHIRLEGPHYRSADLAQCAQALGVRIGQARGIPIHLCDSTSLAGHAMSTQLFASRLSLDDAGAVTHLLTGIAAHGPSVLIVTDVPDMMRSLDRVLSAGTAHTVWSECLSQARASGITIVAATPGEFGTGGSCSSAFSTRFVAAHSSDEALRAGLGVRTPLTRHDGHFILASLPSRIRSSCDGGIGEPVDLTGVLCALPHAIPTNAERDTHAASVTESAEPWTVLSLNAPLSMLRTRPDTALSTEGAELTEGDKAEGKARRADRTAPAGNGEPAAPCLGWVGASLESLSYPHGSCVLIGDDLEDARRILETHWHMVSGPRDCRPGFDPAQITLLGSHQWTQLRSHAHDTVIALDPSPDLIRALAQVARSVPVAVRAERWGAHNGIIMHAGRVERFRLNTALLQERSRPFDS</sequence>
<dbReference type="Gene3D" id="2.60.200.20">
    <property type="match status" value="1"/>
</dbReference>
<dbReference type="InterPro" id="IPR027417">
    <property type="entry name" value="P-loop_NTPase"/>
</dbReference>
<evidence type="ECO:0000256" key="4">
    <source>
        <dbReference type="SAM" id="MobiDB-lite"/>
    </source>
</evidence>
<evidence type="ECO:0000256" key="2">
    <source>
        <dbReference type="ARBA" id="ARBA00022840"/>
    </source>
</evidence>
<dbReference type="EMBL" id="LT629792">
    <property type="protein sequence ID" value="SDT88228.1"/>
    <property type="molecule type" value="Genomic_DNA"/>
</dbReference>
<keyword evidence="8" id="KW-1185">Reference proteome</keyword>
<protein>
    <submittedName>
        <fullName evidence="7">FtsK/SpoIIIE family protein</fullName>
    </submittedName>
</protein>